<evidence type="ECO:0000313" key="12">
    <source>
        <dbReference type="EMBL" id="MCQ4084871.1"/>
    </source>
</evidence>
<comment type="caution">
    <text evidence="12">The sequence shown here is derived from an EMBL/GenBank/DDBJ whole genome shotgun (WGS) entry which is preliminary data.</text>
</comment>
<dbReference type="CDD" id="cd03467">
    <property type="entry name" value="Rieske"/>
    <property type="match status" value="1"/>
</dbReference>
<dbReference type="Proteomes" id="UP001057702">
    <property type="component" value="Unassembled WGS sequence"/>
</dbReference>
<comment type="cofactor">
    <cofactor evidence="9">
        <name>[2Fe-2S] cluster</name>
        <dbReference type="ChEBI" id="CHEBI:190135"/>
    </cofactor>
</comment>
<evidence type="ECO:0000256" key="7">
    <source>
        <dbReference type="ARBA" id="ARBA00023157"/>
    </source>
</evidence>
<feature type="region of interest" description="Disordered" evidence="10">
    <location>
        <begin position="38"/>
        <end position="83"/>
    </location>
</feature>
<dbReference type="InterPro" id="IPR017941">
    <property type="entry name" value="Rieske_2Fe-2S"/>
</dbReference>
<dbReference type="InterPro" id="IPR005805">
    <property type="entry name" value="Rieske_Fe-S_prot_C"/>
</dbReference>
<dbReference type="InterPro" id="IPR036922">
    <property type="entry name" value="Rieske_2Fe-2S_sf"/>
</dbReference>
<dbReference type="InterPro" id="IPR014349">
    <property type="entry name" value="Rieske_Fe-S_prot"/>
</dbReference>
<evidence type="ECO:0000256" key="2">
    <source>
        <dbReference type="ARBA" id="ARBA00015816"/>
    </source>
</evidence>
<evidence type="ECO:0000256" key="6">
    <source>
        <dbReference type="ARBA" id="ARBA00023014"/>
    </source>
</evidence>
<keyword evidence="5" id="KW-0408">Iron</keyword>
<dbReference type="PROSITE" id="PS51296">
    <property type="entry name" value="RIESKE"/>
    <property type="match status" value="1"/>
</dbReference>
<evidence type="ECO:0000256" key="9">
    <source>
        <dbReference type="ARBA" id="ARBA00034078"/>
    </source>
</evidence>
<keyword evidence="13" id="KW-1185">Reference proteome</keyword>
<evidence type="ECO:0000256" key="3">
    <source>
        <dbReference type="ARBA" id="ARBA00022714"/>
    </source>
</evidence>
<gene>
    <name evidence="12" type="ORF">NGB36_30975</name>
</gene>
<protein>
    <recommendedName>
        <fullName evidence="2">Cytochrome bc1 complex Rieske iron-sulfur subunit</fullName>
    </recommendedName>
    <alternativeName>
        <fullName evidence="8">Cytochrome bc1 reductase complex subunit QcrA</fullName>
    </alternativeName>
</protein>
<evidence type="ECO:0000259" key="11">
    <source>
        <dbReference type="PROSITE" id="PS51296"/>
    </source>
</evidence>
<dbReference type="Gene3D" id="2.102.10.10">
    <property type="entry name" value="Rieske [2Fe-2S] iron-sulphur domain"/>
    <property type="match status" value="1"/>
</dbReference>
<dbReference type="PRINTS" id="PR00162">
    <property type="entry name" value="RIESKE"/>
</dbReference>
<dbReference type="InterPro" id="IPR006311">
    <property type="entry name" value="TAT_signal"/>
</dbReference>
<sequence length="165" mass="15546">MADSSGTTGPTGHTTRRTVVAAAGTAGLATALAACGGSGYTASSASSASPPAAAPSDGGMQSPSAGGGGGSAELAKTSEIPEGGGKIFAGQQVVVTQPSAGTFKGFSAVCTHAGCTVSQVQDGTIDCPCHGSKYHIADGSVAQGPATQPLAPAKISVEGGAIKLA</sequence>
<organism evidence="12 13">
    <name type="scientific">Streptomyces humicola</name>
    <dbReference type="NCBI Taxonomy" id="2953240"/>
    <lineage>
        <taxon>Bacteria</taxon>
        <taxon>Bacillati</taxon>
        <taxon>Actinomycetota</taxon>
        <taxon>Actinomycetes</taxon>
        <taxon>Kitasatosporales</taxon>
        <taxon>Streptomycetaceae</taxon>
        <taxon>Streptomyces</taxon>
    </lineage>
</organism>
<evidence type="ECO:0000256" key="4">
    <source>
        <dbReference type="ARBA" id="ARBA00022723"/>
    </source>
</evidence>
<reference evidence="12" key="1">
    <citation type="submission" date="2022-06" db="EMBL/GenBank/DDBJ databases">
        <title>Draft genome sequence of Streptomyces sp. RB6PN25 isolated from peat swamp forest in Thailand.</title>
        <authorList>
            <person name="Duangmal K."/>
            <person name="Klaysubun C."/>
        </authorList>
    </citation>
    <scope>NUCLEOTIDE SEQUENCE</scope>
    <source>
        <strain evidence="12">RB6PN25</strain>
    </source>
</reference>
<dbReference type="EMBL" id="JANFNG010000044">
    <property type="protein sequence ID" value="MCQ4084871.1"/>
    <property type="molecule type" value="Genomic_DNA"/>
</dbReference>
<proteinExistence type="predicted"/>
<keyword evidence="7" id="KW-1015">Disulfide bond</keyword>
<keyword evidence="4" id="KW-0479">Metal-binding</keyword>
<evidence type="ECO:0000256" key="1">
    <source>
        <dbReference type="ARBA" id="ARBA00002494"/>
    </source>
</evidence>
<evidence type="ECO:0000256" key="10">
    <source>
        <dbReference type="SAM" id="MobiDB-lite"/>
    </source>
</evidence>
<dbReference type="PANTHER" id="PTHR10134">
    <property type="entry name" value="CYTOCHROME B-C1 COMPLEX SUBUNIT RIESKE, MITOCHONDRIAL"/>
    <property type="match status" value="1"/>
</dbReference>
<feature type="domain" description="Rieske" evidence="11">
    <location>
        <begin position="72"/>
        <end position="164"/>
    </location>
</feature>
<evidence type="ECO:0000256" key="5">
    <source>
        <dbReference type="ARBA" id="ARBA00023004"/>
    </source>
</evidence>
<dbReference type="Pfam" id="PF00355">
    <property type="entry name" value="Rieske"/>
    <property type="match status" value="1"/>
</dbReference>
<keyword evidence="6" id="KW-0411">Iron-sulfur</keyword>
<evidence type="ECO:0000256" key="8">
    <source>
        <dbReference type="ARBA" id="ARBA00029586"/>
    </source>
</evidence>
<dbReference type="PROSITE" id="PS51318">
    <property type="entry name" value="TAT"/>
    <property type="match status" value="1"/>
</dbReference>
<dbReference type="SUPFAM" id="SSF50022">
    <property type="entry name" value="ISP domain"/>
    <property type="match status" value="1"/>
</dbReference>
<accession>A0ABT1Q4M4</accession>
<name>A0ABT1Q4M4_9ACTN</name>
<dbReference type="RefSeq" id="WP_255923956.1">
    <property type="nucleotide sequence ID" value="NZ_JANFNG010000044.1"/>
</dbReference>
<keyword evidence="3" id="KW-0001">2Fe-2S</keyword>
<feature type="compositionally biased region" description="Low complexity" evidence="10">
    <location>
        <begin position="42"/>
        <end position="64"/>
    </location>
</feature>
<evidence type="ECO:0000313" key="13">
    <source>
        <dbReference type="Proteomes" id="UP001057702"/>
    </source>
</evidence>
<comment type="function">
    <text evidence="1">Iron-sulfur subunit of the cytochrome bc1 complex, an essential component of the respiratory electron transport chain required for ATP synthesis. The bc1 complex catalyzes the oxidation of menaquinol and the reduction of cytochrome c in the respiratory chain. The bc1 complex operates through a Q-cycle mechanism that couples electron transfer to generation of the proton gradient that drives ATP synthesis.</text>
</comment>